<dbReference type="Pfam" id="PF13912">
    <property type="entry name" value="zf-C2H2_6"/>
    <property type="match status" value="1"/>
</dbReference>
<dbReference type="InterPro" id="IPR013087">
    <property type="entry name" value="Znf_C2H2_type"/>
</dbReference>
<keyword evidence="3" id="KW-0863">Zinc-finger</keyword>
<dbReference type="PROSITE" id="PS50157">
    <property type="entry name" value="ZINC_FINGER_C2H2_2"/>
    <property type="match status" value="1"/>
</dbReference>
<organism evidence="5">
    <name type="scientific">Varroa destructor virus 9</name>
    <dbReference type="NCBI Taxonomy" id="3059530"/>
    <lineage>
        <taxon>Viruses</taxon>
        <taxon>Riboviria</taxon>
    </lineage>
</organism>
<evidence type="ECO:0000256" key="2">
    <source>
        <dbReference type="ARBA" id="ARBA00022844"/>
    </source>
</evidence>
<keyword evidence="3" id="KW-0479">Metal-binding</keyword>
<protein>
    <submittedName>
        <fullName evidence="5">Capsid protein</fullName>
    </submittedName>
</protein>
<dbReference type="Gene3D" id="2.60.120.20">
    <property type="match status" value="1"/>
</dbReference>
<reference evidence="5" key="1">
    <citation type="submission" date="2023-06" db="EMBL/GenBank/DDBJ databases">
        <authorList>
            <person name="Remnant E.J."/>
        </authorList>
    </citation>
    <scope>NUCLEOTIDE SEQUENCE</scope>
    <source>
        <strain evidence="5">NZ</strain>
    </source>
</reference>
<evidence type="ECO:0000256" key="1">
    <source>
        <dbReference type="ARBA" id="ARBA00004328"/>
    </source>
</evidence>
<dbReference type="InterPro" id="IPR005313">
    <property type="entry name" value="Peptidase_N2"/>
</dbReference>
<dbReference type="GO" id="GO:0044423">
    <property type="term" value="C:virion component"/>
    <property type="evidence" value="ECO:0007669"/>
    <property type="project" value="UniProtKB-KW"/>
</dbReference>
<proteinExistence type="predicted"/>
<dbReference type="PROSITE" id="PS00028">
    <property type="entry name" value="ZINC_FINGER_C2H2_1"/>
    <property type="match status" value="1"/>
</dbReference>
<comment type="subcellular location">
    <subcellularLocation>
        <location evidence="1">Virion</location>
    </subcellularLocation>
</comment>
<name>A0AA50ADV8_9VIRU</name>
<evidence type="ECO:0000256" key="3">
    <source>
        <dbReference type="PROSITE-ProRule" id="PRU00042"/>
    </source>
</evidence>
<evidence type="ECO:0000313" key="5">
    <source>
        <dbReference type="EMBL" id="WLJ60700.1"/>
    </source>
</evidence>
<keyword evidence="2" id="KW-0946">Virion</keyword>
<evidence type="ECO:0000259" key="4">
    <source>
        <dbReference type="PROSITE" id="PS50157"/>
    </source>
</evidence>
<accession>A0AA50ADV8</accession>
<keyword evidence="3" id="KW-0862">Zinc</keyword>
<dbReference type="InterPro" id="IPR029053">
    <property type="entry name" value="Viral_coat"/>
</dbReference>
<feature type="domain" description="C2H2-type" evidence="4">
    <location>
        <begin position="7"/>
        <end position="30"/>
    </location>
</feature>
<dbReference type="EMBL" id="OR224325">
    <property type="protein sequence ID" value="WLJ60700.1"/>
    <property type="molecule type" value="Genomic_RNA"/>
</dbReference>
<sequence>MADKPKMVCPECKASFPTKQALRQHRAAKHNIKVAAKKEVAPRPVQRVQVATEPIYYKKTKRQRVQTELGGTGVGSMWAFRYLHPCDEMQSGGERIPDLTSTATCAAELRVRHHLSAPSDIGSALTWSAMIVIPPSMELGCIVFTRPDSSKQWTSVNKVLDYPSVKLPRYVGLLPDQEAPLGKLTDACRATYRGVTCHLVASSTTNQGMVYAAQWAQVAEMTTAKPESGHEKTSGVEAQQIVQLINLPTNIDELYAKEGRTVQQEAKKGCYMPLRFVQPVSRFESPATRGIIWRIAGVSGSKLATYLDWTGNAAEPDKPYAPSDEYDTGYHLGTSYGPDNFNTGVIIFDGIDKAASIEIKIRSGVEGVPGAQSPWSPFIENSPVVDESAIKSAIGVAAQSELAFPVSYNDLGLLWSKVIQPLLKGVVRWAGPAVMSWART</sequence>
<dbReference type="GO" id="GO:0008270">
    <property type="term" value="F:zinc ion binding"/>
    <property type="evidence" value="ECO:0007669"/>
    <property type="project" value="UniProtKB-KW"/>
</dbReference>
<dbReference type="Pfam" id="PF03566">
    <property type="entry name" value="Peptidase_A21"/>
    <property type="match status" value="1"/>
</dbReference>